<name>A0ACB8DI17_DERSI</name>
<dbReference type="Proteomes" id="UP000821865">
    <property type="component" value="Chromosome 11"/>
</dbReference>
<keyword evidence="2" id="KW-1185">Reference proteome</keyword>
<evidence type="ECO:0000313" key="1">
    <source>
        <dbReference type="EMBL" id="KAH7970266.1"/>
    </source>
</evidence>
<organism evidence="1 2">
    <name type="scientific">Dermacentor silvarum</name>
    <name type="common">Tick</name>
    <dbReference type="NCBI Taxonomy" id="543639"/>
    <lineage>
        <taxon>Eukaryota</taxon>
        <taxon>Metazoa</taxon>
        <taxon>Ecdysozoa</taxon>
        <taxon>Arthropoda</taxon>
        <taxon>Chelicerata</taxon>
        <taxon>Arachnida</taxon>
        <taxon>Acari</taxon>
        <taxon>Parasitiformes</taxon>
        <taxon>Ixodida</taxon>
        <taxon>Ixodoidea</taxon>
        <taxon>Ixodidae</taxon>
        <taxon>Rhipicephalinae</taxon>
        <taxon>Dermacentor</taxon>
    </lineage>
</organism>
<dbReference type="EMBL" id="CM023480">
    <property type="protein sequence ID" value="KAH7970266.1"/>
    <property type="molecule type" value="Genomic_DNA"/>
</dbReference>
<sequence length="373" mass="40004">MPAPKVSTTRTVLRIAVALAIATYQAVVRADGVKPHHPNIIERIMGPIVREVELSQMGGPAKRSFRDDRSEVMNKLNMEPIIEPLVVEGFGLPAVAEKGAGGTEKVKEQDGGHDSAGGHETNAESKKVNSVPSSSSGLAEPPSPLSRLGGGPRHMDLMQFFWNNFMAAPLVPLPRKPVVGRNEDGVVRTGLQKKEGSNATVSKPEEGVLSIFEVIVFPNAAGAVKRNATEAARGGLLSRLSPGVKPFPDLPRNRSAYSVVEAFPAQFIAVDKAVVPNRSPATVESIITESSRDSYPGNAYTKMILLMLLMAIACCISCVLGNTLPFVLKNHGRSARTPSVWVTKTGKLLRLRGTSQDVSKQQPVTRITGPWRA</sequence>
<reference evidence="1" key="1">
    <citation type="submission" date="2020-05" db="EMBL/GenBank/DDBJ databases">
        <title>Large-scale comparative analyses of tick genomes elucidate their genetic diversity and vector capacities.</title>
        <authorList>
            <person name="Jia N."/>
            <person name="Wang J."/>
            <person name="Shi W."/>
            <person name="Du L."/>
            <person name="Sun Y."/>
            <person name="Zhan W."/>
            <person name="Jiang J."/>
            <person name="Wang Q."/>
            <person name="Zhang B."/>
            <person name="Ji P."/>
            <person name="Sakyi L.B."/>
            <person name="Cui X."/>
            <person name="Yuan T."/>
            <person name="Jiang B."/>
            <person name="Yang W."/>
            <person name="Lam T.T.-Y."/>
            <person name="Chang Q."/>
            <person name="Ding S."/>
            <person name="Wang X."/>
            <person name="Zhu J."/>
            <person name="Ruan X."/>
            <person name="Zhao L."/>
            <person name="Wei J."/>
            <person name="Que T."/>
            <person name="Du C."/>
            <person name="Cheng J."/>
            <person name="Dai P."/>
            <person name="Han X."/>
            <person name="Huang E."/>
            <person name="Gao Y."/>
            <person name="Liu J."/>
            <person name="Shao H."/>
            <person name="Ye R."/>
            <person name="Li L."/>
            <person name="Wei W."/>
            <person name="Wang X."/>
            <person name="Wang C."/>
            <person name="Yang T."/>
            <person name="Huo Q."/>
            <person name="Li W."/>
            <person name="Guo W."/>
            <person name="Chen H."/>
            <person name="Zhou L."/>
            <person name="Ni X."/>
            <person name="Tian J."/>
            <person name="Zhou Y."/>
            <person name="Sheng Y."/>
            <person name="Liu T."/>
            <person name="Pan Y."/>
            <person name="Xia L."/>
            <person name="Li J."/>
            <person name="Zhao F."/>
            <person name="Cao W."/>
        </authorList>
    </citation>
    <scope>NUCLEOTIDE SEQUENCE</scope>
    <source>
        <strain evidence="1">Dsil-2018</strain>
    </source>
</reference>
<comment type="caution">
    <text evidence="1">The sequence shown here is derived from an EMBL/GenBank/DDBJ whole genome shotgun (WGS) entry which is preliminary data.</text>
</comment>
<gene>
    <name evidence="1" type="ORF">HPB49_002156</name>
</gene>
<evidence type="ECO:0000313" key="2">
    <source>
        <dbReference type="Proteomes" id="UP000821865"/>
    </source>
</evidence>
<protein>
    <submittedName>
        <fullName evidence="1">Uncharacterized protein</fullName>
    </submittedName>
</protein>
<proteinExistence type="predicted"/>
<accession>A0ACB8DI17</accession>